<dbReference type="PANTHER" id="PTHR13500:SF0">
    <property type="entry name" value="NUCLEOLAR PRE-RIBOSOMAL-ASSOCIATED PROTEIN 1"/>
    <property type="match status" value="1"/>
</dbReference>
<gene>
    <name evidence="5" type="ORF">NHX12_009297</name>
</gene>
<dbReference type="Pfam" id="PF16201">
    <property type="entry name" value="NopRA1"/>
    <property type="match status" value="1"/>
</dbReference>
<dbReference type="InterPro" id="IPR021714">
    <property type="entry name" value="URB1_N"/>
</dbReference>
<evidence type="ECO:0000313" key="5">
    <source>
        <dbReference type="EMBL" id="KAJ3591352.1"/>
    </source>
</evidence>
<dbReference type="InterPro" id="IPR032436">
    <property type="entry name" value="URB1_C"/>
</dbReference>
<evidence type="ECO:0008006" key="7">
    <source>
        <dbReference type="Google" id="ProtNLM"/>
    </source>
</evidence>
<proteinExistence type="predicted"/>
<comment type="caution">
    <text evidence="5">The sequence shown here is derived from an EMBL/GenBank/DDBJ whole genome shotgun (WGS) entry which is preliminary data.</text>
</comment>
<dbReference type="Pfam" id="PF11707">
    <property type="entry name" value="Npa1"/>
    <property type="match status" value="1"/>
</dbReference>
<evidence type="ECO:0000313" key="6">
    <source>
        <dbReference type="Proteomes" id="UP001148018"/>
    </source>
</evidence>
<feature type="region of interest" description="Disordered" evidence="1">
    <location>
        <begin position="933"/>
        <end position="958"/>
    </location>
</feature>
<name>A0A9Q0DN86_9TELE</name>
<feature type="domain" description="URB1 central HEAT repeat" evidence="4">
    <location>
        <begin position="625"/>
        <end position="710"/>
    </location>
</feature>
<evidence type="ECO:0000259" key="2">
    <source>
        <dbReference type="Pfam" id="PF11707"/>
    </source>
</evidence>
<dbReference type="GO" id="GO:0000463">
    <property type="term" value="P:maturation of LSU-rRNA from tricistronic rRNA transcript (SSU-rRNA, 5.8S rRNA, LSU-rRNA)"/>
    <property type="evidence" value="ECO:0007669"/>
    <property type="project" value="TreeGrafter"/>
</dbReference>
<dbReference type="PANTHER" id="PTHR13500">
    <property type="entry name" value="NUCLEOLAR PRERIBOSOMAL-ASSOCIATED PROTEIN 1"/>
    <property type="match status" value="1"/>
</dbReference>
<dbReference type="EMBL" id="JANIIK010000114">
    <property type="protein sequence ID" value="KAJ3591352.1"/>
    <property type="molecule type" value="Genomic_DNA"/>
</dbReference>
<organism evidence="5 6">
    <name type="scientific">Muraenolepis orangiensis</name>
    <name type="common">Patagonian moray cod</name>
    <dbReference type="NCBI Taxonomy" id="630683"/>
    <lineage>
        <taxon>Eukaryota</taxon>
        <taxon>Metazoa</taxon>
        <taxon>Chordata</taxon>
        <taxon>Craniata</taxon>
        <taxon>Vertebrata</taxon>
        <taxon>Euteleostomi</taxon>
        <taxon>Actinopterygii</taxon>
        <taxon>Neopterygii</taxon>
        <taxon>Teleostei</taxon>
        <taxon>Neoteleostei</taxon>
        <taxon>Acanthomorphata</taxon>
        <taxon>Zeiogadaria</taxon>
        <taxon>Gadariae</taxon>
        <taxon>Gadiformes</taxon>
        <taxon>Muraenolepidoidei</taxon>
        <taxon>Muraenolepididae</taxon>
        <taxon>Muraenolepis</taxon>
    </lineage>
</organism>
<feature type="domain" description="URB1 N-terminal" evidence="2">
    <location>
        <begin position="73"/>
        <end position="387"/>
    </location>
</feature>
<accession>A0A9Q0DN86</accession>
<reference evidence="5" key="1">
    <citation type="submission" date="2022-07" db="EMBL/GenBank/DDBJ databases">
        <title>Chromosome-level genome of Muraenolepis orangiensis.</title>
        <authorList>
            <person name="Kim J."/>
        </authorList>
    </citation>
    <scope>NUCLEOTIDE SEQUENCE</scope>
    <source>
        <strain evidence="5">KU_S4_2022</strain>
        <tissue evidence="5">Muscle</tissue>
    </source>
</reference>
<feature type="non-terminal residue" evidence="5">
    <location>
        <position position="1919"/>
    </location>
</feature>
<sequence>MGNKRPGEDSSESEPRAKKVTLTEFNGTILKSMLKDPTKAMKALETFISFAKKLPCPDLYDVVEGYIKISMECAEIFKLLTAEKQVPKETMLVFQSLEMILLRTASDLSHLSMVGNTVVKKLCSTMRVVQESLRSENLEMVRLTLRLLSAMVSQGSEAAREVYAHFNFSQGLGRLARRKDRQGRPDIRMAYIQFAVSFLVSGDPATVAQILEVKDLLPEILNSGVSADRLSVVSLILTTLKSRVVKNKGVTKTQKVRFFTAVLLADVASLYRWDGIVDATAEDDHMTGQSPEQAGRTAVRDLVHSFLLEICSSRKNGISFHDPSFGTAGRPGNIILLQFLGGLKPTEDPLVEELVVKTLRASPDILGRFFKESRYSFAPRVQSAWKDNVQLLKKIYEAQPEIWSVFRTREFIPIPRLVAMITVTSVPPVCSKAFFTAGLNISNTMVHNITLSMMSFILRRAEKNVDFLLDRTMWQSSEVYSLDTMEPLLQQYRETISKILPDMTNIVSNWQSLSKREELEEKLDKKVKGTETPGEKTSAAVLAANPTEVILLKALLLHVMCLYQKVAPHLVSIVSEEGVRGEVPPVLQHQVLQLALQLPSSKFSWVRLQNAVETESTSGEKPVLFLLLKMLVCSSSTELRNLTKRLVLKVLKDTGIFDYTSSELELWLDHLGRVEPEHQDTVIYFLERVFVRLLSNQYVYSDKVATLVQDAAYLHASLTGNEADAASIPISHIDDVLDMVDVIMEGNEGELEEYGPALSDDLITQTFPFSALVPAALDARNKMSPQHGGVYDYLAGVLTDVLHAQRDPLALCLALLQYDKELASSSSERPPPGDPHPSVALLHHYYSRWLPSSSQEQLGPEGLLGDDFRIQFQRCLVSVTLAELPLVVNQLLLYTRSTVEDFGSLSKGPALLKELLGVLLDVVVRLQAIQEPAVPQSPETETPDIQNTDSPDGSDLFLTPDAAAAPETSKRQVVVSALSSILKHSCVEQWFLALELSSLPPHSLNPVKLKRLGGQMSQGVLALLEACAPLLRDLGHLDPLAGYLTAVETAVLRELQDSAPQNATAQQSKPLQALRALHSYMGESQLRAVVSTMLLLPQDCLVVAPGNQLGLYGTAALEILTESSTGGGSVDRRLPLTRAHLQGLGVLLLSCSGGSPLEDFLLEALGGEPSGARLVHTDVLLHCLQRVALPGPRGLCCLLLGNGATHRLRFQLWCLEAVNAAAVAERPDDFLPVVDAYLQAAGEDDPASPADVHSRVLKALKKALLPRLSRAVLEPASGGAVGAYALTLGSLVKLAASTTDLDDLIGKLPAALQSPEGYEWWQLVDVVMDKLSGSPEEQEAWRKSTVTSAVRWLVSSYGRSKQQPDPPCSQEQNVLQRLHTHLTFAEDLTSSDWNSFVKSGLKFRYKDRYFLDTLRDLVELMYAEGEAAPSDFLPLATVHMMVSSHSLFLPAMLESDQDAIHCPHTKATLSITDQKLLLLLQEYEKNNVSLLKFQCLLWGPAAVEHHRARKSLGASLWQQPSSEDLLALLSPDRMLHTIAQFPKQRRIIPQEGKELLYQDGAVEELGKLYDPCYLLALFSTMLRPDCVVNCFLFVSSHAFGLTVTALSSYDPKVRSAGYFVLTSLYPHLEGTTGIKKRQLLYLMDMMKNGVRQQNVRLPSILTTYLCRVSQQILKPEDHMYLVLNKFLLSHQSLDYRRIPDCFKLLHSSDLEHKQEREWCLGLLEEGLTDRYCYELCSQQGIFLDLLVQILRVLSRAGQVPKGAYHLTKSCGLITWMLHLLRRRTLEPRLLSGVVDLLHSLWSTSLGQKDKPQPDQPPPKTLPLALVEEFLCVACALIPRLRLEAQPAQLGVFLQTLSSVLRHRGVALVARGDRFTLRPQRLSPCDVLALLQRWASLSHDAALQGQLQGLAERHGIKGLL</sequence>
<dbReference type="Pfam" id="PF26140">
    <property type="entry name" value="HEAT_URB1"/>
    <property type="match status" value="1"/>
</dbReference>
<dbReference type="Proteomes" id="UP001148018">
    <property type="component" value="Unassembled WGS sequence"/>
</dbReference>
<dbReference type="GO" id="GO:0005730">
    <property type="term" value="C:nucleolus"/>
    <property type="evidence" value="ECO:0007669"/>
    <property type="project" value="TreeGrafter"/>
</dbReference>
<feature type="compositionally biased region" description="Polar residues" evidence="1">
    <location>
        <begin position="937"/>
        <end position="951"/>
    </location>
</feature>
<protein>
    <recommendedName>
        <fullName evidence="7">Nucleolar pre-ribosomal-associated protein 1</fullName>
    </recommendedName>
</protein>
<dbReference type="GO" id="GO:0000466">
    <property type="term" value="P:maturation of 5.8S rRNA from tricistronic rRNA transcript (SSU-rRNA, 5.8S rRNA, LSU-rRNA)"/>
    <property type="evidence" value="ECO:0007669"/>
    <property type="project" value="TreeGrafter"/>
</dbReference>
<evidence type="ECO:0000259" key="3">
    <source>
        <dbReference type="Pfam" id="PF16201"/>
    </source>
</evidence>
<keyword evidence="6" id="KW-1185">Reference proteome</keyword>
<dbReference type="InterPro" id="IPR059018">
    <property type="entry name" value="HEAT_URB1"/>
</dbReference>
<evidence type="ECO:0000259" key="4">
    <source>
        <dbReference type="Pfam" id="PF26140"/>
    </source>
</evidence>
<dbReference type="InterPro" id="IPR039844">
    <property type="entry name" value="URB1"/>
</dbReference>
<evidence type="ECO:0000256" key="1">
    <source>
        <dbReference type="SAM" id="MobiDB-lite"/>
    </source>
</evidence>
<feature type="domain" description="URB1 C-terminal" evidence="3">
    <location>
        <begin position="1599"/>
        <end position="1775"/>
    </location>
</feature>
<dbReference type="OrthoDB" id="72892at2759"/>